<evidence type="ECO:0000313" key="3">
    <source>
        <dbReference type="Proteomes" id="UP001151516"/>
    </source>
</evidence>
<name>A0A9W8GH70_9FUNG</name>
<dbReference type="AlphaFoldDB" id="A0A9W8GH70"/>
<dbReference type="Proteomes" id="UP001151516">
    <property type="component" value="Unassembled WGS sequence"/>
</dbReference>
<accession>A0A9W8GH70</accession>
<keyword evidence="3" id="KW-1185">Reference proteome</keyword>
<gene>
    <name evidence="2" type="ORF">IWW39_003707</name>
</gene>
<comment type="caution">
    <text evidence="2">The sequence shown here is derived from an EMBL/GenBank/DDBJ whole genome shotgun (WGS) entry which is preliminary data.</text>
</comment>
<feature type="chain" id="PRO_5040859288" evidence="1">
    <location>
        <begin position="23"/>
        <end position="477"/>
    </location>
</feature>
<dbReference type="OrthoDB" id="5596462at2759"/>
<keyword evidence="1" id="KW-0732">Signal</keyword>
<dbReference type="EMBL" id="JANBTX010000113">
    <property type="protein sequence ID" value="KAJ2686320.1"/>
    <property type="molecule type" value="Genomic_DNA"/>
</dbReference>
<protein>
    <submittedName>
        <fullName evidence="2">Uncharacterized protein</fullName>
    </submittedName>
</protein>
<proteinExistence type="predicted"/>
<feature type="signal peptide" evidence="1">
    <location>
        <begin position="1"/>
        <end position="22"/>
    </location>
</feature>
<sequence>MKFSFAALSVLALFALSAAGSASTYAQLGREIVSEQDNRVHFSRDAVHITDDERVQIYSLGLLNRLTTYVADQSAKGHAVTNTGDILMADLGLDSPGSKKPIRELYHKVTVKLSDKYQYTFKDGSESAMDNGILSIPFERLFELNRASIRYISKLLDIISRTNTDYVQRLAPMFSVDRQGPVASESLKSVARLIDSVGQMSGDSLALISRESSANSKDPLVKGGDIFNLSQLLEVDPRRINRMADLFDKLASMDTEHMSLFLKQVGWTGKDDHSAKVDDASAASARTIPNMSYMFLIKDPTLEAMTQAASTFTPDAVGSAAQLRPEIQDYLRQTRDVMDLIPGYSAINSLAGIVNSPAVAQLTQIIGLSYRYPNASYLELALLYYKSIGMPGLESIINYPSQYLGNIASTIAGGFISNAISGLVANVLDPKSTGLLVPSATGTKTKTSSADTKQHDIIKCVIRVTIHNYLKLSLQLF</sequence>
<reference evidence="2" key="1">
    <citation type="submission" date="2022-07" db="EMBL/GenBank/DDBJ databases">
        <title>Phylogenomic reconstructions and comparative analyses of Kickxellomycotina fungi.</title>
        <authorList>
            <person name="Reynolds N.K."/>
            <person name="Stajich J.E."/>
            <person name="Barry K."/>
            <person name="Grigoriev I.V."/>
            <person name="Crous P."/>
            <person name="Smith M.E."/>
        </authorList>
    </citation>
    <scope>NUCLEOTIDE SEQUENCE</scope>
    <source>
        <strain evidence="2">CBS 109367</strain>
    </source>
</reference>
<evidence type="ECO:0000256" key="1">
    <source>
        <dbReference type="SAM" id="SignalP"/>
    </source>
</evidence>
<organism evidence="2 3">
    <name type="scientific">Coemansia spiralis</name>
    <dbReference type="NCBI Taxonomy" id="417178"/>
    <lineage>
        <taxon>Eukaryota</taxon>
        <taxon>Fungi</taxon>
        <taxon>Fungi incertae sedis</taxon>
        <taxon>Zoopagomycota</taxon>
        <taxon>Kickxellomycotina</taxon>
        <taxon>Kickxellomycetes</taxon>
        <taxon>Kickxellales</taxon>
        <taxon>Kickxellaceae</taxon>
        <taxon>Coemansia</taxon>
    </lineage>
</organism>
<evidence type="ECO:0000313" key="2">
    <source>
        <dbReference type="EMBL" id="KAJ2686320.1"/>
    </source>
</evidence>